<dbReference type="Gene3D" id="3.10.100.10">
    <property type="entry name" value="Mannose-Binding Protein A, subunit A"/>
    <property type="match status" value="1"/>
</dbReference>
<dbReference type="Gene3D" id="1.25.40.20">
    <property type="entry name" value="Ankyrin repeat-containing domain"/>
    <property type="match status" value="1"/>
</dbReference>
<dbReference type="Proteomes" id="UP000095282">
    <property type="component" value="Unplaced"/>
</dbReference>
<evidence type="ECO:0000256" key="2">
    <source>
        <dbReference type="SAM" id="Phobius"/>
    </source>
</evidence>
<dbReference type="Pfam" id="PF00023">
    <property type="entry name" value="Ank"/>
    <property type="match status" value="1"/>
</dbReference>
<dbReference type="PANTHER" id="PTHR22956">
    <property type="entry name" value="ANKYRIN REPEAT-CONTAINING PROTEIN F37A4.4-RELATED-RELATED"/>
    <property type="match status" value="1"/>
</dbReference>
<dbReference type="Pfam" id="PF02206">
    <property type="entry name" value="WSN"/>
    <property type="match status" value="1"/>
</dbReference>
<feature type="transmembrane region" description="Helical" evidence="2">
    <location>
        <begin position="749"/>
        <end position="773"/>
    </location>
</feature>
<feature type="repeat" description="ANK" evidence="1">
    <location>
        <begin position="842"/>
        <end position="874"/>
    </location>
</feature>
<reference evidence="6" key="1">
    <citation type="submission" date="2016-11" db="UniProtKB">
        <authorList>
            <consortium name="WormBaseParasite"/>
        </authorList>
    </citation>
    <scope>IDENTIFICATION</scope>
</reference>
<keyword evidence="2" id="KW-0472">Membrane</keyword>
<sequence>MHPIFLIFLLFSILHSTPAPSSLELLTADFEVLARITNAISLQAGFIQKTIPPREAILEMMEIIPEKYEEMTGIDIQEAIRRLKYLKESLMKSSPKSSYKALDDYMGDVLAIEEEVLDARNWTQEAEEMYSQLQGNLTQLKSNPQDLFGKCQGLDTGILQIIRYNRDQSLPAPDKLQIYRNFIGNISSLETCVEALSDYGTQLGNMPILNLPLEKLFSDYLELSEALGKLNGIRDQISKDVQATSAIWSANFTGDYGDRMTKAVLAHGTNAELAERPHPTYTAAFRGDLEKVNEDLGSRWFSKYFLKGADLKNLKKGLQGFWDMAKGFGEVEKIWRPMFSEAAENNEYPKLRNASFILFYIEKYSNIYEHPEIPPTKCQLTTDSGDILQKYQDQESGPKEVVRGLMSLSFHVKEGYVMKNTTKYHWCLDKAWDAVRKYSYQNEQHVDWLVERMRDKFWGCSEMELDTFLEHFETLREKQERVVKALEAMVTVGGGISVGEVIQKIGAEKTIQCLRSENFEISKMIEILDVLSMLEYFKVENFDFTLGYLERINQIKKAVLNLEKVIEDHRSMPNNPVLRLSNSKLHAENLAMCVWALKTLINVRKNRQKLLAVGQNFGREITEPMEKVGVIGDYLEPFVYVDQLVKQADEIEKRAKELVGSDVETMTRIFVDVANLISSEHYSDDPDFDKDMIAKWQTLVDNDLDFSYYSTPLKRGPSAVVAIEDYFDRIFGRKADGNTKTVVVREGSWLSVILISIGFILLVFILILVIYGFTKNGREKYEDWYIFYFGKPHHFEKRWRYSAFTDVEDGKNALHDALREINDVNLKKQLRKGAYIKAYNKFGNTALHVATKAGHPELVEMLIRHGADRRLLNVKNRTPEQCIPSEIAPEDVENYRRIEEIYRKYQKKQFRIRVPPRFPPSSFHIFVDETVDVFPGTKNQPDSEALCQAQGATLSGLQNTAEINWIVSSALSVIVPEQTGSVWIGTRRRPDCIGSGQTAQCTKTNTFVWTDNSATGIDGMIFQEGEPNNGPNGSQNCAVLSIAHTPTYNSYSTFWTGQMDDRECEAIGTAPVVTPALARANRAYVCGKKARK</sequence>
<organism evidence="5 6">
    <name type="scientific">Caenorhabditis tropicalis</name>
    <dbReference type="NCBI Taxonomy" id="1561998"/>
    <lineage>
        <taxon>Eukaryota</taxon>
        <taxon>Metazoa</taxon>
        <taxon>Ecdysozoa</taxon>
        <taxon>Nematoda</taxon>
        <taxon>Chromadorea</taxon>
        <taxon>Rhabditida</taxon>
        <taxon>Rhabditina</taxon>
        <taxon>Rhabditomorpha</taxon>
        <taxon>Rhabditoidea</taxon>
        <taxon>Rhabditidae</taxon>
        <taxon>Peloderinae</taxon>
        <taxon>Caenorhabditis</taxon>
    </lineage>
</organism>
<accession>A0A1I7UKN1</accession>
<feature type="signal peptide" evidence="3">
    <location>
        <begin position="1"/>
        <end position="16"/>
    </location>
</feature>
<keyword evidence="3" id="KW-0732">Signal</keyword>
<dbReference type="SMART" id="SM00248">
    <property type="entry name" value="ANK"/>
    <property type="match status" value="2"/>
</dbReference>
<dbReference type="PANTHER" id="PTHR22956:SF14">
    <property type="entry name" value="BRCT DOMAIN-CONTAINING PROTEIN"/>
    <property type="match status" value="1"/>
</dbReference>
<dbReference type="InterPro" id="IPR001304">
    <property type="entry name" value="C-type_lectin-like"/>
</dbReference>
<evidence type="ECO:0000256" key="1">
    <source>
        <dbReference type="PROSITE-ProRule" id="PRU00023"/>
    </source>
</evidence>
<keyword evidence="2" id="KW-0812">Transmembrane</keyword>
<dbReference type="InterPro" id="IPR016187">
    <property type="entry name" value="CTDL_fold"/>
</dbReference>
<evidence type="ECO:0000313" key="5">
    <source>
        <dbReference type="Proteomes" id="UP000095282"/>
    </source>
</evidence>
<dbReference type="CDD" id="cd00037">
    <property type="entry name" value="CLECT"/>
    <property type="match status" value="1"/>
</dbReference>
<keyword evidence="1" id="KW-0040">ANK repeat</keyword>
<keyword evidence="2" id="KW-1133">Transmembrane helix</keyword>
<dbReference type="STRING" id="1561998.A0A1I7UKN1"/>
<name>A0A1I7UKN1_9PELO</name>
<dbReference type="WBParaSite" id="Csp11.Scaffold630.g16915.t1">
    <property type="protein sequence ID" value="Csp11.Scaffold630.g16915.t1"/>
    <property type="gene ID" value="Csp11.Scaffold630.g16915"/>
</dbReference>
<dbReference type="SUPFAM" id="SSF56436">
    <property type="entry name" value="C-type lectin-like"/>
    <property type="match status" value="1"/>
</dbReference>
<feature type="domain" description="C-type lectin" evidence="4">
    <location>
        <begin position="942"/>
        <end position="1065"/>
    </location>
</feature>
<dbReference type="InterPro" id="IPR002110">
    <property type="entry name" value="Ankyrin_rpt"/>
</dbReference>
<evidence type="ECO:0000313" key="6">
    <source>
        <dbReference type="WBParaSite" id="Csp11.Scaffold630.g16915.t1"/>
    </source>
</evidence>
<dbReference type="AlphaFoldDB" id="A0A1I7UKN1"/>
<dbReference type="InterPro" id="IPR053345">
    <property type="entry name" value="Ankyrin_repeat-containing"/>
</dbReference>
<dbReference type="eggNOG" id="KOG4297">
    <property type="taxonomic scope" value="Eukaryota"/>
</dbReference>
<feature type="chain" id="PRO_5009309022" evidence="3">
    <location>
        <begin position="17"/>
        <end position="1092"/>
    </location>
</feature>
<keyword evidence="5" id="KW-1185">Reference proteome</keyword>
<evidence type="ECO:0000256" key="3">
    <source>
        <dbReference type="SAM" id="SignalP"/>
    </source>
</evidence>
<dbReference type="InterPro" id="IPR036770">
    <property type="entry name" value="Ankyrin_rpt-contain_sf"/>
</dbReference>
<dbReference type="PROSITE" id="PS50041">
    <property type="entry name" value="C_TYPE_LECTIN_2"/>
    <property type="match status" value="1"/>
</dbReference>
<proteinExistence type="predicted"/>
<dbReference type="SMART" id="SM00034">
    <property type="entry name" value="CLECT"/>
    <property type="match status" value="1"/>
</dbReference>
<protein>
    <submittedName>
        <fullName evidence="6">C-type lectin domain-containing protein</fullName>
    </submittedName>
</protein>
<dbReference type="InterPro" id="IPR003125">
    <property type="entry name" value="WSN"/>
</dbReference>
<dbReference type="PROSITE" id="PS50088">
    <property type="entry name" value="ANK_REPEAT"/>
    <property type="match status" value="1"/>
</dbReference>
<dbReference type="PROSITE" id="PS50297">
    <property type="entry name" value="ANK_REP_REGION"/>
    <property type="match status" value="1"/>
</dbReference>
<evidence type="ECO:0000259" key="4">
    <source>
        <dbReference type="PROSITE" id="PS50041"/>
    </source>
</evidence>
<dbReference type="SMART" id="SM00453">
    <property type="entry name" value="WSN"/>
    <property type="match status" value="1"/>
</dbReference>
<dbReference type="InterPro" id="IPR016186">
    <property type="entry name" value="C-type_lectin-like/link_sf"/>
</dbReference>
<dbReference type="SUPFAM" id="SSF48403">
    <property type="entry name" value="Ankyrin repeat"/>
    <property type="match status" value="1"/>
</dbReference>